<dbReference type="OrthoDB" id="411372at2759"/>
<dbReference type="Gene3D" id="3.30.1370.210">
    <property type="match status" value="2"/>
</dbReference>
<feature type="compositionally biased region" description="Basic and acidic residues" evidence="7">
    <location>
        <begin position="161"/>
        <end position="176"/>
    </location>
</feature>
<dbReference type="Pfam" id="PF00642">
    <property type="entry name" value="zf-CCCH"/>
    <property type="match status" value="1"/>
</dbReference>
<reference evidence="10" key="1">
    <citation type="submission" date="2013-12" db="EMBL/GenBank/DDBJ databases">
        <title>The Genome Sequence of Aphanomyces invadans NJM9701.</title>
        <authorList>
            <consortium name="The Broad Institute Genomics Platform"/>
            <person name="Russ C."/>
            <person name="Tyler B."/>
            <person name="van West P."/>
            <person name="Dieguez-Uribeondo J."/>
            <person name="Young S.K."/>
            <person name="Zeng Q."/>
            <person name="Gargeya S."/>
            <person name="Fitzgerald M."/>
            <person name="Abouelleil A."/>
            <person name="Alvarado L."/>
            <person name="Chapman S.B."/>
            <person name="Gainer-Dewar J."/>
            <person name="Goldberg J."/>
            <person name="Griggs A."/>
            <person name="Gujja S."/>
            <person name="Hansen M."/>
            <person name="Howarth C."/>
            <person name="Imamovic A."/>
            <person name="Ireland A."/>
            <person name="Larimer J."/>
            <person name="McCowan C."/>
            <person name="Murphy C."/>
            <person name="Pearson M."/>
            <person name="Poon T.W."/>
            <person name="Priest M."/>
            <person name="Roberts A."/>
            <person name="Saif S."/>
            <person name="Shea T."/>
            <person name="Sykes S."/>
            <person name="Wortman J."/>
            <person name="Nusbaum C."/>
            <person name="Birren B."/>
        </authorList>
    </citation>
    <scope>NUCLEOTIDE SEQUENCE [LARGE SCALE GENOMIC DNA]</scope>
    <source>
        <strain evidence="10">NJM9701</strain>
    </source>
</reference>
<dbReference type="InterPro" id="IPR052462">
    <property type="entry name" value="SLIRP/GR-RBP-like"/>
</dbReference>
<evidence type="ECO:0000256" key="7">
    <source>
        <dbReference type="SAM" id="MobiDB-lite"/>
    </source>
</evidence>
<dbReference type="SUPFAM" id="SSF54928">
    <property type="entry name" value="RNA-binding domain, RBD"/>
    <property type="match status" value="1"/>
</dbReference>
<feature type="region of interest" description="Disordered" evidence="7">
    <location>
        <begin position="298"/>
        <end position="369"/>
    </location>
</feature>
<keyword evidence="2 6" id="KW-0863">Zinc-finger</keyword>
<dbReference type="InterPro" id="IPR036855">
    <property type="entry name" value="Znf_CCCH_sf"/>
</dbReference>
<evidence type="ECO:0000256" key="2">
    <source>
        <dbReference type="ARBA" id="ARBA00022771"/>
    </source>
</evidence>
<feature type="zinc finger region" description="C3H1-type" evidence="6">
    <location>
        <begin position="135"/>
        <end position="158"/>
    </location>
</feature>
<dbReference type="AlphaFoldDB" id="A0A024UX62"/>
<dbReference type="InterPro" id="IPR012677">
    <property type="entry name" value="Nucleotide-bd_a/b_plait_sf"/>
</dbReference>
<evidence type="ECO:0000259" key="8">
    <source>
        <dbReference type="PROSITE" id="PS50102"/>
    </source>
</evidence>
<gene>
    <name evidence="10" type="ORF">H310_00830</name>
</gene>
<evidence type="ECO:0000256" key="1">
    <source>
        <dbReference type="ARBA" id="ARBA00022723"/>
    </source>
</evidence>
<dbReference type="eggNOG" id="KOG0126">
    <property type="taxonomic scope" value="Eukaryota"/>
</dbReference>
<dbReference type="GeneID" id="20077880"/>
<dbReference type="InterPro" id="IPR000504">
    <property type="entry name" value="RRM_dom"/>
</dbReference>
<dbReference type="InterPro" id="IPR035979">
    <property type="entry name" value="RBD_domain_sf"/>
</dbReference>
<evidence type="ECO:0008006" key="11">
    <source>
        <dbReference type="Google" id="ProtNLM"/>
    </source>
</evidence>
<dbReference type="PANTHER" id="PTHR48027">
    <property type="entry name" value="HETEROGENEOUS NUCLEAR RIBONUCLEOPROTEIN 87F-RELATED"/>
    <property type="match status" value="1"/>
</dbReference>
<evidence type="ECO:0000256" key="4">
    <source>
        <dbReference type="ARBA" id="ARBA00022884"/>
    </source>
</evidence>
<keyword evidence="4 5" id="KW-0694">RNA-binding</keyword>
<evidence type="ECO:0000313" key="10">
    <source>
        <dbReference type="EMBL" id="ETW10565.1"/>
    </source>
</evidence>
<dbReference type="GO" id="GO:0008270">
    <property type="term" value="F:zinc ion binding"/>
    <property type="evidence" value="ECO:0007669"/>
    <property type="project" value="UniProtKB-KW"/>
</dbReference>
<name>A0A024UX62_9STRA</name>
<evidence type="ECO:0000259" key="9">
    <source>
        <dbReference type="PROSITE" id="PS50103"/>
    </source>
</evidence>
<organism evidence="10">
    <name type="scientific">Aphanomyces invadans</name>
    <dbReference type="NCBI Taxonomy" id="157072"/>
    <lineage>
        <taxon>Eukaryota</taxon>
        <taxon>Sar</taxon>
        <taxon>Stramenopiles</taxon>
        <taxon>Oomycota</taxon>
        <taxon>Saprolegniomycetes</taxon>
        <taxon>Saprolegniales</taxon>
        <taxon>Verrucalvaceae</taxon>
        <taxon>Aphanomyces</taxon>
    </lineage>
</organism>
<feature type="region of interest" description="Disordered" evidence="7">
    <location>
        <begin position="156"/>
        <end position="176"/>
    </location>
</feature>
<evidence type="ECO:0000256" key="5">
    <source>
        <dbReference type="PROSITE-ProRule" id="PRU00176"/>
    </source>
</evidence>
<sequence>MPFKARSNDQNKVIVVGIAKSLDDAGLSDMFGLYGTVAEAKVVLDEKKQSRGFGFVTYASAAAKNKAIKHMNKSTVDGRVLTVRDVIPKADREGHDSKKEEKQKVGVCWAFQKGMCDKGDACKYPHEVKDGDYGSCFEFVQSGKCKRGDECKFAHTGSKAKQADESASKDDQKAVDPDKPRVCFGFQTGKCHRGKSCLFVHELLEDQAKDHPVESKKRKRDEDPKQQLVALVAAEEKAFQAYEAAKKARQDLERQLGFEPKETPVKPLAAESVNTKDVNGEVKGKTITKSSKIVKTERVKSIAEAKAPKSAENAAQGDSPRLKKADKTKTSAVASLRVPKVVSEHDNEDDDDEGPLVTMQATFDDDDDDGDALSFVIQKAIKNMKKVDEELDVPRAVSHTPGKPVKSSAKPTKVEKSVQSSAKPAKAEKAPKPIKYVVPVHDDVDMGAAFDDEPPKKKTKTNGASRLKASDHRRLRQEKKKAALQRLKEKKEIEVN</sequence>
<keyword evidence="1 6" id="KW-0479">Metal-binding</keyword>
<accession>A0A024UX62</accession>
<dbReference type="InterPro" id="IPR000571">
    <property type="entry name" value="Znf_CCCH"/>
</dbReference>
<dbReference type="Gene3D" id="3.30.70.330">
    <property type="match status" value="1"/>
</dbReference>
<feature type="compositionally biased region" description="Basic and acidic residues" evidence="7">
    <location>
        <begin position="486"/>
        <end position="496"/>
    </location>
</feature>
<dbReference type="EMBL" id="KI913952">
    <property type="protein sequence ID" value="ETW10565.1"/>
    <property type="molecule type" value="Genomic_DNA"/>
</dbReference>
<feature type="compositionally biased region" description="Basic and acidic residues" evidence="7">
    <location>
        <begin position="320"/>
        <end position="329"/>
    </location>
</feature>
<dbReference type="SMART" id="SM00360">
    <property type="entry name" value="RRM"/>
    <property type="match status" value="1"/>
</dbReference>
<dbReference type="Pfam" id="PF00076">
    <property type="entry name" value="RRM_1"/>
    <property type="match status" value="1"/>
</dbReference>
<dbReference type="PROSITE" id="PS50103">
    <property type="entry name" value="ZF_C3H1"/>
    <property type="match status" value="3"/>
</dbReference>
<feature type="compositionally biased region" description="Basic residues" evidence="7">
    <location>
        <begin position="471"/>
        <end position="483"/>
    </location>
</feature>
<feature type="region of interest" description="Disordered" evidence="7">
    <location>
        <begin position="386"/>
        <end position="496"/>
    </location>
</feature>
<feature type="zinc finger region" description="C3H1-type" evidence="6">
    <location>
        <begin position="177"/>
        <end position="204"/>
    </location>
</feature>
<dbReference type="RefSeq" id="XP_008861976.1">
    <property type="nucleotide sequence ID" value="XM_008863754.1"/>
</dbReference>
<dbReference type="STRING" id="157072.A0A024UX62"/>
<dbReference type="PROSITE" id="PS50102">
    <property type="entry name" value="RRM"/>
    <property type="match status" value="1"/>
</dbReference>
<proteinExistence type="predicted"/>
<dbReference type="GO" id="GO:0003723">
    <property type="term" value="F:RNA binding"/>
    <property type="evidence" value="ECO:0007669"/>
    <property type="project" value="UniProtKB-UniRule"/>
</dbReference>
<feature type="domain" description="C3H1-type" evidence="9">
    <location>
        <begin position="102"/>
        <end position="129"/>
    </location>
</feature>
<dbReference type="SUPFAM" id="SSF90229">
    <property type="entry name" value="CCCH zinc finger"/>
    <property type="match status" value="1"/>
</dbReference>
<protein>
    <recommendedName>
        <fullName evidence="11">Zinc finger CCCH domain-containing protein 42</fullName>
    </recommendedName>
</protein>
<feature type="domain" description="C3H1-type" evidence="9">
    <location>
        <begin position="177"/>
        <end position="204"/>
    </location>
</feature>
<feature type="domain" description="RRM" evidence="8">
    <location>
        <begin position="11"/>
        <end position="88"/>
    </location>
</feature>
<keyword evidence="3 6" id="KW-0862">Zinc</keyword>
<dbReference type="SMART" id="SM00356">
    <property type="entry name" value="ZnF_C3H1"/>
    <property type="match status" value="3"/>
</dbReference>
<feature type="domain" description="C3H1-type" evidence="9">
    <location>
        <begin position="135"/>
        <end position="158"/>
    </location>
</feature>
<feature type="zinc finger region" description="C3H1-type" evidence="6">
    <location>
        <begin position="102"/>
        <end position="129"/>
    </location>
</feature>
<dbReference type="VEuPathDB" id="FungiDB:H310_00830"/>
<evidence type="ECO:0000256" key="6">
    <source>
        <dbReference type="PROSITE-ProRule" id="PRU00723"/>
    </source>
</evidence>
<feature type="compositionally biased region" description="Basic and acidic residues" evidence="7">
    <location>
        <begin position="298"/>
        <end position="309"/>
    </location>
</feature>
<evidence type="ECO:0000256" key="3">
    <source>
        <dbReference type="ARBA" id="ARBA00022833"/>
    </source>
</evidence>